<feature type="domain" description="Protein kinase" evidence="2">
    <location>
        <begin position="564"/>
        <end position="811"/>
    </location>
</feature>
<dbReference type="Gene3D" id="1.10.510.10">
    <property type="entry name" value="Transferase(Phosphotransferase) domain 1"/>
    <property type="match status" value="2"/>
</dbReference>
<dbReference type="InterPro" id="IPR001245">
    <property type="entry name" value="Ser-Thr/Tyr_kinase_cat_dom"/>
</dbReference>
<dbReference type="EMBL" id="CAJVQB010005359">
    <property type="protein sequence ID" value="CAG8659732.1"/>
    <property type="molecule type" value="Genomic_DNA"/>
</dbReference>
<dbReference type="PANTHER" id="PTHR23257">
    <property type="entry name" value="SERINE-THREONINE PROTEIN KINASE"/>
    <property type="match status" value="1"/>
</dbReference>
<dbReference type="Proteomes" id="UP000789901">
    <property type="component" value="Unassembled WGS sequence"/>
</dbReference>
<feature type="domain" description="Protein kinase" evidence="2">
    <location>
        <begin position="104"/>
        <end position="432"/>
    </location>
</feature>
<dbReference type="InterPro" id="IPR050167">
    <property type="entry name" value="Ser_Thr_protein_kinase"/>
</dbReference>
<dbReference type="PROSITE" id="PS50011">
    <property type="entry name" value="PROTEIN_KINASE_DOM"/>
    <property type="match status" value="2"/>
</dbReference>
<evidence type="ECO:0000256" key="1">
    <source>
        <dbReference type="SAM" id="MobiDB-lite"/>
    </source>
</evidence>
<reference evidence="3 4" key="1">
    <citation type="submission" date="2021-06" db="EMBL/GenBank/DDBJ databases">
        <authorList>
            <person name="Kallberg Y."/>
            <person name="Tangrot J."/>
            <person name="Rosling A."/>
        </authorList>
    </citation>
    <scope>NUCLEOTIDE SEQUENCE [LARGE SCALE GENOMIC DNA]</scope>
    <source>
        <strain evidence="3 4">120-4 pot B 10/14</strain>
    </source>
</reference>
<dbReference type="Pfam" id="PF07714">
    <property type="entry name" value="PK_Tyr_Ser-Thr"/>
    <property type="match status" value="2"/>
</dbReference>
<dbReference type="InterPro" id="IPR011009">
    <property type="entry name" value="Kinase-like_dom_sf"/>
</dbReference>
<proteinExistence type="predicted"/>
<dbReference type="InterPro" id="IPR000719">
    <property type="entry name" value="Prot_kinase_dom"/>
</dbReference>
<name>A0ABN7URI5_GIGMA</name>
<comment type="caution">
    <text evidence="3">The sequence shown here is derived from an EMBL/GenBank/DDBJ whole genome shotgun (WGS) entry which is preliminary data.</text>
</comment>
<evidence type="ECO:0000313" key="3">
    <source>
        <dbReference type="EMBL" id="CAG8659732.1"/>
    </source>
</evidence>
<protein>
    <submittedName>
        <fullName evidence="3">40207_t:CDS:1</fullName>
    </submittedName>
</protein>
<feature type="region of interest" description="Disordered" evidence="1">
    <location>
        <begin position="41"/>
        <end position="66"/>
    </location>
</feature>
<sequence>MDNSNISEIDNLEKDRSPSPTSTDFEIISNYEDDIISISSSYENYDESIDESFDEESDSDDENPIELLNDSDFLYSDSDDGNQTIYDGDLPQITIKSTSSEQQRSSDYLADSNSFGNVQMSGICESHKTNDWCSKCRPNWLPHINFGDDSNIKNLSISQYLFNRQKISHCSSCTPTWFDFKNGFNPVMNNDGLLLAKPVFLKPGSKSLPGSKLNVVGLKNIGLTSSPGHVLPYYGVTFHPDNLRYMIVMPFLSNRNFREYLKHPDNFKSFTWSRRLSMLHTLAVELTNLHKLGIIHKNLHPNNILIGTDIEDPIISDVGLMPELPYKNSSDEYVVHGVLPYIDPTVMTGSAFSSKSDVYSFAFIMWEVATCSLPYTDLPHDNKLAKKIVEGKRPYIPDHVPSFYAELIRMCWDAFPENRPNMREIAGIFTYWRNKLTISGTNYGNFPKSSEHNTVYKEFQKADEFRLQDEFSSITRFSKLHFDAKFSSSLYKFKFPEKIAVGNLFSHKQSNLSASVRQHIIPDTGPIITPIPDPIHSSPDQFSCNKCDLNLDNKYWWCQTCETSRLRDKFGSWTSGNRFVDQYIQYTQTLAPSRENSQNIGPSFFQELIAHLHCESNCFVLRCYGITQDPVTKEYIMVTDYATKGDFRTYIRKEFRSLNWERQISLLQSVAHGLKIIHEEGWIHRDLHSGNLLLSPSSTNEPIVIGDLGIDPSLRPNAAEVETILIALRCRSTDIIYHDERSDSMYTGGFRHMNEDGMYNEYKIHSQAIYESRCFKVTQLLRDIEKVSMVDDDLEQEQTELESLLADLNFS</sequence>
<evidence type="ECO:0000313" key="4">
    <source>
        <dbReference type="Proteomes" id="UP000789901"/>
    </source>
</evidence>
<evidence type="ECO:0000259" key="2">
    <source>
        <dbReference type="PROSITE" id="PS50011"/>
    </source>
</evidence>
<dbReference type="SUPFAM" id="SSF56112">
    <property type="entry name" value="Protein kinase-like (PK-like)"/>
    <property type="match status" value="2"/>
</dbReference>
<organism evidence="3 4">
    <name type="scientific">Gigaspora margarita</name>
    <dbReference type="NCBI Taxonomy" id="4874"/>
    <lineage>
        <taxon>Eukaryota</taxon>
        <taxon>Fungi</taxon>
        <taxon>Fungi incertae sedis</taxon>
        <taxon>Mucoromycota</taxon>
        <taxon>Glomeromycotina</taxon>
        <taxon>Glomeromycetes</taxon>
        <taxon>Diversisporales</taxon>
        <taxon>Gigasporaceae</taxon>
        <taxon>Gigaspora</taxon>
    </lineage>
</organism>
<gene>
    <name evidence="3" type="ORF">GMARGA_LOCUS9816</name>
</gene>
<accession>A0ABN7URI5</accession>
<keyword evidence="4" id="KW-1185">Reference proteome</keyword>
<feature type="region of interest" description="Disordered" evidence="1">
    <location>
        <begin position="1"/>
        <end position="28"/>
    </location>
</feature>
<feature type="compositionally biased region" description="Acidic residues" evidence="1">
    <location>
        <begin position="44"/>
        <end position="64"/>
    </location>
</feature>